<dbReference type="AlphaFoldDB" id="A0A365UCU0"/>
<dbReference type="PANTHER" id="PTHR46111:SF1">
    <property type="entry name" value="RIBOSOMAL RNA SMALL SUBUNIT METHYLTRANSFERASE I"/>
    <property type="match status" value="1"/>
</dbReference>
<evidence type="ECO:0000256" key="3">
    <source>
        <dbReference type="ARBA" id="ARBA00022603"/>
    </source>
</evidence>
<dbReference type="OrthoDB" id="9809084at2"/>
<dbReference type="InterPro" id="IPR053910">
    <property type="entry name" value="RsmI_HTH"/>
</dbReference>
<sequence>MVSVPIGNARDITLRALDVLRDAEVLAAEDTRSLRRLLQIHAVPLEGRRILAYHDHNGPAVRPRLLRALAEGRSVAYAAEAGTPLVADPGYALAREAIAAGHPVTAVPGASALLAALAVGGLPTDRFFFAGFLPAAKGQRHRALEGLRAVPGTLVIYESPRRVAGMLADAAQALGADRPAALCRELTKRFETVRRGTLGALAAMLAEEPAPRGEIVVLIGEGDSRNVSELDVEAMLDAALNRGSVRDAAAEVAAATGLPRRRLYQMALRRTAEERNDDGDDDGG</sequence>
<dbReference type="Gene3D" id="3.40.1010.10">
    <property type="entry name" value="Cobalt-precorrin-4 Transmethylase, Domain 1"/>
    <property type="match status" value="1"/>
</dbReference>
<evidence type="ECO:0000256" key="1">
    <source>
        <dbReference type="ARBA" id="ARBA00022490"/>
    </source>
</evidence>
<dbReference type="EMBL" id="QNTQ01000002">
    <property type="protein sequence ID" value="RBI87230.1"/>
    <property type="molecule type" value="Genomic_DNA"/>
</dbReference>
<evidence type="ECO:0000259" key="8">
    <source>
        <dbReference type="Pfam" id="PF23016"/>
    </source>
</evidence>
<dbReference type="GO" id="GO:0070677">
    <property type="term" value="F:rRNA (cytosine-2'-O-)-methyltransferase activity"/>
    <property type="evidence" value="ECO:0007669"/>
    <property type="project" value="UniProtKB-UniRule"/>
</dbReference>
<keyword evidence="3 6" id="KW-0489">Methyltransferase</keyword>
<evidence type="ECO:0000259" key="7">
    <source>
        <dbReference type="Pfam" id="PF00590"/>
    </source>
</evidence>
<dbReference type="Pfam" id="PF00590">
    <property type="entry name" value="TP_methylase"/>
    <property type="match status" value="1"/>
</dbReference>
<dbReference type="PANTHER" id="PTHR46111">
    <property type="entry name" value="RIBOSOMAL RNA SMALL SUBUNIT METHYLTRANSFERASE I"/>
    <property type="match status" value="1"/>
</dbReference>
<protein>
    <recommendedName>
        <fullName evidence="6">Ribosomal RNA small subunit methyltransferase I</fullName>
        <ecNumber evidence="6">2.1.1.198</ecNumber>
    </recommendedName>
    <alternativeName>
        <fullName evidence="6">16S rRNA 2'-O-ribose C1402 methyltransferase</fullName>
    </alternativeName>
    <alternativeName>
        <fullName evidence="6">rRNA (cytidine-2'-O-)-methyltransferase RsmI</fullName>
    </alternativeName>
</protein>
<comment type="function">
    <text evidence="6">Catalyzes the 2'-O-methylation of the ribose of cytidine 1402 (C1402) in 16S rRNA.</text>
</comment>
<evidence type="ECO:0000313" key="9">
    <source>
        <dbReference type="EMBL" id="RBI87230.1"/>
    </source>
</evidence>
<keyword evidence="10" id="KW-1185">Reference proteome</keyword>
<evidence type="ECO:0000313" key="10">
    <source>
        <dbReference type="Proteomes" id="UP000253370"/>
    </source>
</evidence>
<dbReference type="PIRSF" id="PIRSF005917">
    <property type="entry name" value="MTase_YraL"/>
    <property type="match status" value="1"/>
</dbReference>
<feature type="domain" description="RsmI HTH" evidence="8">
    <location>
        <begin position="228"/>
        <end position="269"/>
    </location>
</feature>
<evidence type="ECO:0000256" key="6">
    <source>
        <dbReference type="HAMAP-Rule" id="MF_01877"/>
    </source>
</evidence>
<comment type="similarity">
    <text evidence="6">Belongs to the methyltransferase superfamily. RsmI family.</text>
</comment>
<keyword evidence="4 6" id="KW-0808">Transferase</keyword>
<comment type="subcellular location">
    <subcellularLocation>
        <location evidence="6">Cytoplasm</location>
    </subcellularLocation>
</comment>
<dbReference type="Proteomes" id="UP000253370">
    <property type="component" value="Unassembled WGS sequence"/>
</dbReference>
<comment type="caution">
    <text evidence="9">The sequence shown here is derived from an EMBL/GenBank/DDBJ whole genome shotgun (WGS) entry which is preliminary data.</text>
</comment>
<dbReference type="InterPro" id="IPR014777">
    <property type="entry name" value="4pyrrole_Mease_sub1"/>
</dbReference>
<dbReference type="SUPFAM" id="SSF53790">
    <property type="entry name" value="Tetrapyrrole methylase"/>
    <property type="match status" value="1"/>
</dbReference>
<dbReference type="InterPro" id="IPR008189">
    <property type="entry name" value="rRNA_ssu_MeTfrase_I"/>
</dbReference>
<dbReference type="EC" id="2.1.1.198" evidence="6"/>
<accession>A0A365UCU0</accession>
<dbReference type="Pfam" id="PF23016">
    <property type="entry name" value="RsmI_C"/>
    <property type="match status" value="1"/>
</dbReference>
<proteinExistence type="inferred from homology"/>
<keyword evidence="5 6" id="KW-0949">S-adenosyl-L-methionine</keyword>
<dbReference type="Gene3D" id="3.30.950.10">
    <property type="entry name" value="Methyltransferase, Cobalt-precorrin-4 Transmethylase, Domain 2"/>
    <property type="match status" value="1"/>
</dbReference>
<dbReference type="InterPro" id="IPR000878">
    <property type="entry name" value="4pyrrol_Mease"/>
</dbReference>
<dbReference type="NCBIfam" id="TIGR00096">
    <property type="entry name" value="16S rRNA (cytidine(1402)-2'-O)-methyltransferase"/>
    <property type="match status" value="1"/>
</dbReference>
<evidence type="ECO:0000256" key="5">
    <source>
        <dbReference type="ARBA" id="ARBA00022691"/>
    </source>
</evidence>
<evidence type="ECO:0000256" key="4">
    <source>
        <dbReference type="ARBA" id="ARBA00022679"/>
    </source>
</evidence>
<gene>
    <name evidence="6 9" type="primary">rsmI</name>
    <name evidence="9" type="ORF">DRV85_03350</name>
</gene>
<evidence type="ECO:0000256" key="2">
    <source>
        <dbReference type="ARBA" id="ARBA00022552"/>
    </source>
</evidence>
<keyword evidence="2 6" id="KW-0698">rRNA processing</keyword>
<dbReference type="GO" id="GO:0005737">
    <property type="term" value="C:cytoplasm"/>
    <property type="evidence" value="ECO:0007669"/>
    <property type="project" value="UniProtKB-SubCell"/>
</dbReference>
<organism evidence="9 10">
    <name type="scientific">Rhodosalinus halophilus</name>
    <dbReference type="NCBI Taxonomy" id="2259333"/>
    <lineage>
        <taxon>Bacteria</taxon>
        <taxon>Pseudomonadati</taxon>
        <taxon>Pseudomonadota</taxon>
        <taxon>Alphaproteobacteria</taxon>
        <taxon>Rhodobacterales</taxon>
        <taxon>Paracoccaceae</taxon>
        <taxon>Rhodosalinus</taxon>
    </lineage>
</organism>
<dbReference type="InterPro" id="IPR035996">
    <property type="entry name" value="4pyrrol_Methylase_sf"/>
</dbReference>
<dbReference type="HAMAP" id="MF_01877">
    <property type="entry name" value="16SrRNA_methyltr_I"/>
    <property type="match status" value="1"/>
</dbReference>
<dbReference type="InterPro" id="IPR014776">
    <property type="entry name" value="4pyrrole_Mease_sub2"/>
</dbReference>
<dbReference type="CDD" id="cd11648">
    <property type="entry name" value="RsmI"/>
    <property type="match status" value="1"/>
</dbReference>
<feature type="domain" description="Tetrapyrrole methylase" evidence="7">
    <location>
        <begin position="2"/>
        <end position="201"/>
    </location>
</feature>
<comment type="catalytic activity">
    <reaction evidence="6">
        <text>cytidine(1402) in 16S rRNA + S-adenosyl-L-methionine = 2'-O-methylcytidine(1402) in 16S rRNA + S-adenosyl-L-homocysteine + H(+)</text>
        <dbReference type="Rhea" id="RHEA:42924"/>
        <dbReference type="Rhea" id="RHEA-COMP:10285"/>
        <dbReference type="Rhea" id="RHEA-COMP:10286"/>
        <dbReference type="ChEBI" id="CHEBI:15378"/>
        <dbReference type="ChEBI" id="CHEBI:57856"/>
        <dbReference type="ChEBI" id="CHEBI:59789"/>
        <dbReference type="ChEBI" id="CHEBI:74495"/>
        <dbReference type="ChEBI" id="CHEBI:82748"/>
        <dbReference type="EC" id="2.1.1.198"/>
    </reaction>
</comment>
<name>A0A365UCU0_9RHOB</name>
<keyword evidence="1 6" id="KW-0963">Cytoplasm</keyword>
<reference evidence="9 10" key="1">
    <citation type="submission" date="2018-07" db="EMBL/GenBank/DDBJ databases">
        <title>Rhodosalinus sp. strain E84T genomic sequence and assembly.</title>
        <authorList>
            <person name="Liu Z.-W."/>
            <person name="Lu D.-C."/>
        </authorList>
    </citation>
    <scope>NUCLEOTIDE SEQUENCE [LARGE SCALE GENOMIC DNA]</scope>
    <source>
        <strain evidence="9 10">E84</strain>
    </source>
</reference>